<feature type="non-terminal residue" evidence="1">
    <location>
        <position position="1"/>
    </location>
</feature>
<dbReference type="AlphaFoldDB" id="A0A2P5EA00"/>
<protein>
    <submittedName>
        <fullName evidence="1">Uncharacterized protein</fullName>
    </submittedName>
</protein>
<sequence length="116" mass="13581">PLNPNPFPLFFSSSLLKTRLSHFLCLSLSLYKFLYQNLFFLQGCHTLRNPHLSQRAKEEKSGQIKNPFSILENKSNPNFAFLFLKFRIRETVLGCCCSIWKTTKEISRRLGRTRIP</sequence>
<reference evidence="2" key="1">
    <citation type="submission" date="2016-06" db="EMBL/GenBank/DDBJ databases">
        <title>Parallel loss of symbiosis genes in relatives of nitrogen-fixing non-legume Parasponia.</title>
        <authorList>
            <person name="Van Velzen R."/>
            <person name="Holmer R."/>
            <person name="Bu F."/>
            <person name="Rutten L."/>
            <person name="Van Zeijl A."/>
            <person name="Liu W."/>
            <person name="Santuari L."/>
            <person name="Cao Q."/>
            <person name="Sharma T."/>
            <person name="Shen D."/>
            <person name="Roswanjaya Y."/>
            <person name="Wardhani T."/>
            <person name="Kalhor M.S."/>
            <person name="Jansen J."/>
            <person name="Van den Hoogen J."/>
            <person name="Gungor B."/>
            <person name="Hartog M."/>
            <person name="Hontelez J."/>
            <person name="Verver J."/>
            <person name="Yang W.-C."/>
            <person name="Schijlen E."/>
            <person name="Repin R."/>
            <person name="Schilthuizen M."/>
            <person name="Schranz E."/>
            <person name="Heidstra R."/>
            <person name="Miyata K."/>
            <person name="Fedorova E."/>
            <person name="Kohlen W."/>
            <person name="Bisseling T."/>
            <person name="Smit S."/>
            <person name="Geurts R."/>
        </authorList>
    </citation>
    <scope>NUCLEOTIDE SEQUENCE [LARGE SCALE GENOMIC DNA]</scope>
    <source>
        <strain evidence="2">cv. RG33-2</strain>
    </source>
</reference>
<proteinExistence type="predicted"/>
<gene>
    <name evidence="1" type="ORF">TorRG33x02_218460</name>
</gene>
<dbReference type="Proteomes" id="UP000237000">
    <property type="component" value="Unassembled WGS sequence"/>
</dbReference>
<dbReference type="InParanoid" id="A0A2P5EA00"/>
<name>A0A2P5EA00_TREOI</name>
<evidence type="ECO:0000313" key="2">
    <source>
        <dbReference type="Proteomes" id="UP000237000"/>
    </source>
</evidence>
<organism evidence="1 2">
    <name type="scientific">Trema orientale</name>
    <name type="common">Charcoal tree</name>
    <name type="synonym">Celtis orientalis</name>
    <dbReference type="NCBI Taxonomy" id="63057"/>
    <lineage>
        <taxon>Eukaryota</taxon>
        <taxon>Viridiplantae</taxon>
        <taxon>Streptophyta</taxon>
        <taxon>Embryophyta</taxon>
        <taxon>Tracheophyta</taxon>
        <taxon>Spermatophyta</taxon>
        <taxon>Magnoliopsida</taxon>
        <taxon>eudicotyledons</taxon>
        <taxon>Gunneridae</taxon>
        <taxon>Pentapetalae</taxon>
        <taxon>rosids</taxon>
        <taxon>fabids</taxon>
        <taxon>Rosales</taxon>
        <taxon>Cannabaceae</taxon>
        <taxon>Trema</taxon>
    </lineage>
</organism>
<comment type="caution">
    <text evidence="1">The sequence shown here is derived from an EMBL/GenBank/DDBJ whole genome shotgun (WGS) entry which is preliminary data.</text>
</comment>
<evidence type="ECO:0000313" key="1">
    <source>
        <dbReference type="EMBL" id="PON82351.1"/>
    </source>
</evidence>
<accession>A0A2P5EA00</accession>
<keyword evidence="2" id="KW-1185">Reference proteome</keyword>
<dbReference type="EMBL" id="JXTC01000196">
    <property type="protein sequence ID" value="PON82351.1"/>
    <property type="molecule type" value="Genomic_DNA"/>
</dbReference>